<organism evidence="3 4">
    <name type="scientific">Adineta steineri</name>
    <dbReference type="NCBI Taxonomy" id="433720"/>
    <lineage>
        <taxon>Eukaryota</taxon>
        <taxon>Metazoa</taxon>
        <taxon>Spiralia</taxon>
        <taxon>Gnathifera</taxon>
        <taxon>Rotifera</taxon>
        <taxon>Eurotatoria</taxon>
        <taxon>Bdelloidea</taxon>
        <taxon>Adinetida</taxon>
        <taxon>Adinetidae</taxon>
        <taxon>Adineta</taxon>
    </lineage>
</organism>
<accession>A0A818JG50</accession>
<feature type="region of interest" description="Disordered" evidence="1">
    <location>
        <begin position="29"/>
        <end position="52"/>
    </location>
</feature>
<name>A0A818JG50_9BILA</name>
<sequence>MSKSPGSPIKISDEKLDRFSFVRAYHTPPQQSRTTTQDQIKNVPSGSSATKSKCSVSRCIGLELLILLLLLVLAALIIPIVVIVLDTRSSPCSITYSQTLTYGVTATTQCTAWQVFTTSLTCSSYSMMHMYGSNDPVGITVDSSSVATALAYALRYNATFGISYNGITWKIDSCGSNSYEITSTGYTCNCVSGYTIRPCIGSSSWGGITGTPCGGATQTMSLHFE</sequence>
<dbReference type="Proteomes" id="UP000663868">
    <property type="component" value="Unassembled WGS sequence"/>
</dbReference>
<evidence type="ECO:0000256" key="1">
    <source>
        <dbReference type="SAM" id="MobiDB-lite"/>
    </source>
</evidence>
<keyword evidence="2" id="KW-0812">Transmembrane</keyword>
<proteinExistence type="predicted"/>
<dbReference type="EMBL" id="CAJOBB010000064">
    <property type="protein sequence ID" value="CAF3541395.1"/>
    <property type="molecule type" value="Genomic_DNA"/>
</dbReference>
<gene>
    <name evidence="3" type="ORF">KXQ929_LOCUS2181</name>
</gene>
<feature type="transmembrane region" description="Helical" evidence="2">
    <location>
        <begin position="60"/>
        <end position="85"/>
    </location>
</feature>
<keyword evidence="2" id="KW-1133">Transmembrane helix</keyword>
<protein>
    <submittedName>
        <fullName evidence="3">Uncharacterized protein</fullName>
    </submittedName>
</protein>
<evidence type="ECO:0000256" key="2">
    <source>
        <dbReference type="SAM" id="Phobius"/>
    </source>
</evidence>
<evidence type="ECO:0000313" key="4">
    <source>
        <dbReference type="Proteomes" id="UP000663868"/>
    </source>
</evidence>
<evidence type="ECO:0000313" key="3">
    <source>
        <dbReference type="EMBL" id="CAF3541395.1"/>
    </source>
</evidence>
<comment type="caution">
    <text evidence="3">The sequence shown here is derived from an EMBL/GenBank/DDBJ whole genome shotgun (WGS) entry which is preliminary data.</text>
</comment>
<keyword evidence="2" id="KW-0472">Membrane</keyword>
<reference evidence="3" key="1">
    <citation type="submission" date="2021-02" db="EMBL/GenBank/DDBJ databases">
        <authorList>
            <person name="Nowell W R."/>
        </authorList>
    </citation>
    <scope>NUCLEOTIDE SEQUENCE</scope>
</reference>
<dbReference type="AlphaFoldDB" id="A0A818JG50"/>